<evidence type="ECO:0000313" key="2">
    <source>
        <dbReference type="Proteomes" id="UP001470230"/>
    </source>
</evidence>
<dbReference type="InterPro" id="IPR002110">
    <property type="entry name" value="Ankyrin_rpt"/>
</dbReference>
<evidence type="ECO:0008006" key="3">
    <source>
        <dbReference type="Google" id="ProtNLM"/>
    </source>
</evidence>
<dbReference type="Gene3D" id="1.25.40.20">
    <property type="entry name" value="Ankyrin repeat-containing domain"/>
    <property type="match status" value="2"/>
</dbReference>
<dbReference type="SMART" id="SM00248">
    <property type="entry name" value="ANK"/>
    <property type="match status" value="6"/>
</dbReference>
<name>A0ABR2KVX9_9EUKA</name>
<dbReference type="Pfam" id="PF12796">
    <property type="entry name" value="Ank_2"/>
    <property type="match status" value="1"/>
</dbReference>
<keyword evidence="2" id="KW-1185">Reference proteome</keyword>
<dbReference type="PANTHER" id="PTHR24159">
    <property type="match status" value="1"/>
</dbReference>
<organism evidence="1 2">
    <name type="scientific">Tritrichomonas musculus</name>
    <dbReference type="NCBI Taxonomy" id="1915356"/>
    <lineage>
        <taxon>Eukaryota</taxon>
        <taxon>Metamonada</taxon>
        <taxon>Parabasalia</taxon>
        <taxon>Tritrichomonadida</taxon>
        <taxon>Tritrichomonadidae</taxon>
        <taxon>Tritrichomonas</taxon>
    </lineage>
</organism>
<accession>A0ABR2KVX9</accession>
<dbReference type="PANTHER" id="PTHR24159:SF5">
    <property type="entry name" value="ANK_REP_REGION DOMAIN-CONTAINING PROTEIN"/>
    <property type="match status" value="1"/>
</dbReference>
<reference evidence="1 2" key="1">
    <citation type="submission" date="2024-04" db="EMBL/GenBank/DDBJ databases">
        <title>Tritrichomonas musculus Genome.</title>
        <authorList>
            <person name="Alves-Ferreira E."/>
            <person name="Grigg M."/>
            <person name="Lorenzi H."/>
            <person name="Galac M."/>
        </authorList>
    </citation>
    <scope>NUCLEOTIDE SEQUENCE [LARGE SCALE GENOMIC DNA]</scope>
    <source>
        <strain evidence="1 2">EAF2021</strain>
    </source>
</reference>
<sequence length="757" mass="89494">MFSFVFKLKPQKEKWKININNHEILCSKNISQTISKKIANYIKSLETDSNNEKKDDAFTIQISQFDNPLICSESDYTNFFNIFNLVPVKINLINKDSLKIFAEEFEIDELKNIVEMFEKSYNTITEDPLIQVQKEITSKIMDITEENFDQTIIYIEDIFQQKDEDEESIASNDFLYSAVLTACQTRSHKIELLMKFLKELETRSNQGQFEYFKKMIVPEFKENKYSNEIDFVIRYLKDIKEIESTKVTEKIPEEEEEDIGEITYYNEDTYGSDEYEFEDENGNIIKKNGLSKEQLNEYSKSGYNPLKIYQAIKNDDIELFSQLMAEESDDKKFNKLIKTLKYERNSMLSRNYFSYIDLCAFYGSEKVFNYIMMNIDSEKIDLINIKTTSLAFAGGNITIIQKCFNNDSADLNVSTYIKNAVEYNRNEVFEWLLESNDSIITNAKKLKRRYGYYYNFFFHFNTISEEYLFEKAIQFNNFDALFYMFSIGFDYTSLFSFALLYNNFYLAKVALKLGYNCNKSSPNLHFVEKSPFLYKHNSELPIFIAIYKNRLDFVKKIVDSGLCSPGWRYEQVTPLTFAIIYDRIDIFKYLADVNIFPISSKVNDMTIFEYAIQQNQQELIDFLLKLEKKNLFGHYTNSILDIHTQFVYSGFDFIHSPFHTENYNIFGFSNNYNYSSSGYYSMSVIPIRNSLLKYAKNLIAFFLDDSENKKEIKTEIVAKNNSYLFSIAVRIYNESEFVKFTEKYKLNIDDWKPREIF</sequence>
<dbReference type="InterPro" id="IPR036770">
    <property type="entry name" value="Ankyrin_rpt-contain_sf"/>
</dbReference>
<dbReference type="SUPFAM" id="SSF48403">
    <property type="entry name" value="Ankyrin repeat"/>
    <property type="match status" value="1"/>
</dbReference>
<protein>
    <recommendedName>
        <fullName evidence="3">DUF3447 domain-containing protein</fullName>
    </recommendedName>
</protein>
<gene>
    <name evidence="1" type="ORF">M9Y10_023640</name>
</gene>
<proteinExistence type="predicted"/>
<evidence type="ECO:0000313" key="1">
    <source>
        <dbReference type="EMBL" id="KAK8895198.1"/>
    </source>
</evidence>
<comment type="caution">
    <text evidence="1">The sequence shown here is derived from an EMBL/GenBank/DDBJ whole genome shotgun (WGS) entry which is preliminary data.</text>
</comment>
<dbReference type="Proteomes" id="UP001470230">
    <property type="component" value="Unassembled WGS sequence"/>
</dbReference>
<dbReference type="EMBL" id="JAPFFF010000003">
    <property type="protein sequence ID" value="KAK8895198.1"/>
    <property type="molecule type" value="Genomic_DNA"/>
</dbReference>